<evidence type="ECO:0000313" key="1">
    <source>
        <dbReference type="EMBL" id="MDN3689587.1"/>
    </source>
</evidence>
<protein>
    <recommendedName>
        <fullName evidence="3">Lipoprotein</fullName>
    </recommendedName>
</protein>
<gene>
    <name evidence="1" type="ORF">QWZ15_17315</name>
</gene>
<dbReference type="EMBL" id="JAUFQS010000041">
    <property type="protein sequence ID" value="MDN3689587.1"/>
    <property type="molecule type" value="Genomic_DNA"/>
</dbReference>
<evidence type="ECO:0000313" key="2">
    <source>
        <dbReference type="Proteomes" id="UP001236663"/>
    </source>
</evidence>
<reference evidence="2" key="1">
    <citation type="journal article" date="2019" name="Int. J. Syst. Evol. Microbiol.">
        <title>The Global Catalogue of Microorganisms (GCM) 10K type strain sequencing project: providing services to taxonomists for standard genome sequencing and annotation.</title>
        <authorList>
            <consortium name="The Broad Institute Genomics Platform"/>
            <consortium name="The Broad Institute Genome Sequencing Center for Infectious Disease"/>
            <person name="Wu L."/>
            <person name="Ma J."/>
        </authorList>
    </citation>
    <scope>NUCLEOTIDE SEQUENCE [LARGE SCALE GENOMIC DNA]</scope>
    <source>
        <strain evidence="2">CECT 7706</strain>
    </source>
</reference>
<dbReference type="Proteomes" id="UP001236663">
    <property type="component" value="Unassembled WGS sequence"/>
</dbReference>
<dbReference type="PROSITE" id="PS51257">
    <property type="entry name" value="PROKAR_LIPOPROTEIN"/>
    <property type="match status" value="1"/>
</dbReference>
<dbReference type="RefSeq" id="WP_163385326.1">
    <property type="nucleotide sequence ID" value="NZ_JAUFQS010000041.1"/>
</dbReference>
<organism evidence="1 2">
    <name type="scientific">Cyclobacterium jeungdonense</name>
    <dbReference type="NCBI Taxonomy" id="708087"/>
    <lineage>
        <taxon>Bacteria</taxon>
        <taxon>Pseudomonadati</taxon>
        <taxon>Bacteroidota</taxon>
        <taxon>Cytophagia</taxon>
        <taxon>Cytophagales</taxon>
        <taxon>Cyclobacteriaceae</taxon>
        <taxon>Cyclobacterium</taxon>
    </lineage>
</organism>
<evidence type="ECO:0008006" key="3">
    <source>
        <dbReference type="Google" id="ProtNLM"/>
    </source>
</evidence>
<name>A0ABT8CBQ1_9BACT</name>
<sequence>METSNLRLVNWFVVAFPFLVLSCMAPDLEDPAPEMEMISSEEVAHTMGLMEEVDLMVLSALQHDLTQQKITPLPDVSSCPGSIFQHDEKNNRVRIDYGDGCASGRGVVKKGIVTIDYTDEFLIKGSKVIIGFENFSLNGHQLKGSRLLENLGFEINSRSLQISSVTNDFKVTSQSGKTYNVNQDYIRSLHLSTDKEGFRIYLEGYGNLSSYNDEKTSFEIIHPMVYLQECMNSGLSIPSKGSMQLKGEKDLQVLITFNSERCSTTP</sequence>
<keyword evidence="2" id="KW-1185">Reference proteome</keyword>
<comment type="caution">
    <text evidence="1">The sequence shown here is derived from an EMBL/GenBank/DDBJ whole genome shotgun (WGS) entry which is preliminary data.</text>
</comment>
<accession>A0ABT8CBQ1</accession>
<proteinExistence type="predicted"/>